<evidence type="ECO:0000256" key="1">
    <source>
        <dbReference type="ARBA" id="ARBA00004123"/>
    </source>
</evidence>
<protein>
    <submittedName>
        <fullName evidence="10">Up in starvation</fullName>
    </submittedName>
</protein>
<feature type="region of interest" description="Disordered" evidence="8">
    <location>
        <begin position="194"/>
        <end position="235"/>
    </location>
</feature>
<dbReference type="EMBL" id="JAWCUI010000059">
    <property type="protein sequence ID" value="KAL1890723.1"/>
    <property type="molecule type" value="Genomic_DNA"/>
</dbReference>
<feature type="compositionally biased region" description="Low complexity" evidence="8">
    <location>
        <begin position="28"/>
        <end position="62"/>
    </location>
</feature>
<feature type="domain" description="C2H2-type" evidence="9">
    <location>
        <begin position="140"/>
        <end position="167"/>
    </location>
</feature>
<feature type="domain" description="C2H2-type" evidence="9">
    <location>
        <begin position="109"/>
        <end position="139"/>
    </location>
</feature>
<evidence type="ECO:0000256" key="3">
    <source>
        <dbReference type="ARBA" id="ARBA00022737"/>
    </source>
</evidence>
<dbReference type="PANTHER" id="PTHR40626">
    <property type="entry name" value="MIP31509P"/>
    <property type="match status" value="1"/>
</dbReference>
<feature type="compositionally biased region" description="Basic and acidic residues" evidence="8">
    <location>
        <begin position="706"/>
        <end position="719"/>
    </location>
</feature>
<evidence type="ECO:0000256" key="7">
    <source>
        <dbReference type="PROSITE-ProRule" id="PRU00042"/>
    </source>
</evidence>
<feature type="compositionally biased region" description="Polar residues" evidence="8">
    <location>
        <begin position="325"/>
        <end position="334"/>
    </location>
</feature>
<sequence length="781" mass="84166">MDATMDDGNGAPQSSLASQMPLPNPPETGSAAATAPTNNANTTTTSTTAHSNGDSASDHSSSQMQRNRSHAGTSVSDEAADAANMSDNDSNADGEGTGKSGRKKKSQRFYCTEFPPCNLSFTRSEHLARHIRKHTGERPFECHCQRRFSRLDNLRQHAQTVHMHEDIPLGSLAASGTRFQRQIRPERTRIGTPGVRARAGSIGGPGGPVPARGHSKSFSTSNIALGSGGYTAREDLPNMRDMRDMRPRPPPIATHDPRNNHPAYRDHPNASYQITADGYRPMTPPEMTTPTSSTFSNGPASPHWSTNRMVSPSPFGGNSRPHSMYATTETTPSRRMSVGEGLHFQSPTGPGPHHPASRHMYSASASSNGGGLFSSPERPLSGRPVSPDNSTIYAWSRRDSLSSTTDERRRTWHPSSRDFGGPMSTRNGVTGAPGPGPTLSVSAGNIAGPYPPPESTLPLTHPPGQQTSNGVRLPGIDSFLNMQTQRPASPIRRGPSPMMVDGDQQQQQRYSHGPQGPPTSILRSPADQHPPQGGRPSSGHWESGLQHGLNRLDIASRTPPQDMAREWAHQQQQQPPPLHSGYPHEDPARRGPPFQQQSVRFEPDVGRDPREDPFAGRDSGYTRGHQHTMSAPAFNAPTSRQQKRQAWYNGPAGGASAGGGTNERVERVGRMVHPNLANGFQGFPARGVPQTVHEHPTHAQDEEAAAYHHEQEQRNDRYHTGPPPPSRGGPQDGRHLPHPSQQGHPPPPGPGQSPSASDSYNRLDALVAVATNQAQTSASAF</sequence>
<dbReference type="PROSITE" id="PS50157">
    <property type="entry name" value="ZINC_FINGER_C2H2_2"/>
    <property type="match status" value="2"/>
</dbReference>
<evidence type="ECO:0000313" key="10">
    <source>
        <dbReference type="EMBL" id="KAL1890723.1"/>
    </source>
</evidence>
<proteinExistence type="predicted"/>
<evidence type="ECO:0000256" key="6">
    <source>
        <dbReference type="ARBA" id="ARBA00023242"/>
    </source>
</evidence>
<keyword evidence="6" id="KW-0539">Nucleus</keyword>
<feature type="region of interest" description="Disordered" evidence="8">
    <location>
        <begin position="281"/>
        <end position="662"/>
    </location>
</feature>
<dbReference type="InterPro" id="IPR051059">
    <property type="entry name" value="VerF-like"/>
</dbReference>
<feature type="region of interest" description="Disordered" evidence="8">
    <location>
        <begin position="1"/>
        <end position="106"/>
    </location>
</feature>
<dbReference type="SUPFAM" id="SSF57667">
    <property type="entry name" value="beta-beta-alpha zinc fingers"/>
    <property type="match status" value="1"/>
</dbReference>
<dbReference type="InterPro" id="IPR013087">
    <property type="entry name" value="Znf_C2H2_type"/>
</dbReference>
<dbReference type="InterPro" id="IPR036236">
    <property type="entry name" value="Znf_C2H2_sf"/>
</dbReference>
<feature type="compositionally biased region" description="Polar residues" evidence="8">
    <location>
        <begin position="295"/>
        <end position="310"/>
    </location>
</feature>
<comment type="caution">
    <text evidence="10">The sequence shown here is derived from an EMBL/GenBank/DDBJ whole genome shotgun (WGS) entry which is preliminary data.</text>
</comment>
<feature type="compositionally biased region" description="Low complexity" evidence="8">
    <location>
        <begin position="81"/>
        <end position="93"/>
    </location>
</feature>
<keyword evidence="3" id="KW-0677">Repeat</keyword>
<feature type="compositionally biased region" description="Polar residues" evidence="8">
    <location>
        <begin position="63"/>
        <end position="75"/>
    </location>
</feature>
<keyword evidence="5" id="KW-0862">Zinc</keyword>
<reference evidence="10 11" key="1">
    <citation type="journal article" date="2024" name="IMA Fungus">
        <title>IMA Genome - F19 : A genome assembly and annotation guide to empower mycologists, including annotated draft genome sequences of Ceratocystis pirilliformis, Diaporthe australafricana, Fusarium ophioides, Paecilomyces lecythidis, and Sporothrix stenoceras.</title>
        <authorList>
            <person name="Aylward J."/>
            <person name="Wilson A.M."/>
            <person name="Visagie C.M."/>
            <person name="Spraker J."/>
            <person name="Barnes I."/>
            <person name="Buitendag C."/>
            <person name="Ceriani C."/>
            <person name="Del Mar Angel L."/>
            <person name="du Plessis D."/>
            <person name="Fuchs T."/>
            <person name="Gasser K."/>
            <person name="Kramer D."/>
            <person name="Li W."/>
            <person name="Munsamy K."/>
            <person name="Piso A."/>
            <person name="Price J.L."/>
            <person name="Sonnekus B."/>
            <person name="Thomas C."/>
            <person name="van der Nest A."/>
            <person name="van Dijk A."/>
            <person name="van Heerden A."/>
            <person name="van Vuuren N."/>
            <person name="Yilmaz N."/>
            <person name="Duong T.A."/>
            <person name="van der Merwe N.A."/>
            <person name="Wingfield M.J."/>
            <person name="Wingfield B.D."/>
        </authorList>
    </citation>
    <scope>NUCLEOTIDE SEQUENCE [LARGE SCALE GENOMIC DNA]</scope>
    <source>
        <strain evidence="10 11">CMW 5346</strain>
    </source>
</reference>
<accession>A0ABR3YQS7</accession>
<organism evidence="10 11">
    <name type="scientific">Sporothrix stenoceras</name>
    <dbReference type="NCBI Taxonomy" id="5173"/>
    <lineage>
        <taxon>Eukaryota</taxon>
        <taxon>Fungi</taxon>
        <taxon>Dikarya</taxon>
        <taxon>Ascomycota</taxon>
        <taxon>Pezizomycotina</taxon>
        <taxon>Sordariomycetes</taxon>
        <taxon>Sordariomycetidae</taxon>
        <taxon>Ophiostomatales</taxon>
        <taxon>Ophiostomataceae</taxon>
        <taxon>Sporothrix</taxon>
    </lineage>
</organism>
<feature type="compositionally biased region" description="Low complexity" evidence="8">
    <location>
        <begin position="285"/>
        <end position="294"/>
    </location>
</feature>
<keyword evidence="2" id="KW-0479">Metal-binding</keyword>
<feature type="compositionally biased region" description="Basic and acidic residues" evidence="8">
    <location>
        <begin position="396"/>
        <end position="409"/>
    </location>
</feature>
<dbReference type="PANTHER" id="PTHR40626:SF32">
    <property type="entry name" value="ZINC FINGER PROTEIN RST2"/>
    <property type="match status" value="1"/>
</dbReference>
<feature type="region of interest" description="Disordered" evidence="8">
    <location>
        <begin position="706"/>
        <end position="764"/>
    </location>
</feature>
<evidence type="ECO:0000256" key="5">
    <source>
        <dbReference type="ARBA" id="ARBA00022833"/>
    </source>
</evidence>
<evidence type="ECO:0000256" key="8">
    <source>
        <dbReference type="SAM" id="MobiDB-lite"/>
    </source>
</evidence>
<feature type="compositionally biased region" description="Basic and acidic residues" evidence="8">
    <location>
        <begin position="601"/>
        <end position="615"/>
    </location>
</feature>
<evidence type="ECO:0000313" key="11">
    <source>
        <dbReference type="Proteomes" id="UP001583186"/>
    </source>
</evidence>
<keyword evidence="11" id="KW-1185">Reference proteome</keyword>
<feature type="compositionally biased region" description="Gly residues" evidence="8">
    <location>
        <begin position="651"/>
        <end position="661"/>
    </location>
</feature>
<dbReference type="Gene3D" id="3.30.160.60">
    <property type="entry name" value="Classic Zinc Finger"/>
    <property type="match status" value="2"/>
</dbReference>
<evidence type="ECO:0000256" key="4">
    <source>
        <dbReference type="ARBA" id="ARBA00022771"/>
    </source>
</evidence>
<dbReference type="Pfam" id="PF00096">
    <property type="entry name" value="zf-C2H2"/>
    <property type="match status" value="1"/>
</dbReference>
<dbReference type="Proteomes" id="UP001583186">
    <property type="component" value="Unassembled WGS sequence"/>
</dbReference>
<keyword evidence="4 7" id="KW-0863">Zinc-finger</keyword>
<evidence type="ECO:0000256" key="2">
    <source>
        <dbReference type="ARBA" id="ARBA00022723"/>
    </source>
</evidence>
<comment type="subcellular location">
    <subcellularLocation>
        <location evidence="1">Nucleus</location>
    </subcellularLocation>
</comment>
<evidence type="ECO:0000259" key="9">
    <source>
        <dbReference type="PROSITE" id="PS50157"/>
    </source>
</evidence>
<name>A0ABR3YQS7_9PEZI</name>
<gene>
    <name evidence="10" type="primary">USV1</name>
    <name evidence="10" type="ORF">Sste5346_008047</name>
</gene>